<reference evidence="2" key="1">
    <citation type="journal article" date="2023" name="Front. Plant Sci.">
        <title>Chromosomal-level genome assembly of Melastoma candidum provides insights into trichome evolution.</title>
        <authorList>
            <person name="Zhong Y."/>
            <person name="Wu W."/>
            <person name="Sun C."/>
            <person name="Zou P."/>
            <person name="Liu Y."/>
            <person name="Dai S."/>
            <person name="Zhou R."/>
        </authorList>
    </citation>
    <scope>NUCLEOTIDE SEQUENCE [LARGE SCALE GENOMIC DNA]</scope>
</reference>
<gene>
    <name evidence="1" type="ORF">MLD38_022653</name>
</gene>
<protein>
    <submittedName>
        <fullName evidence="1">Uncharacterized protein</fullName>
    </submittedName>
</protein>
<organism evidence="1 2">
    <name type="scientific">Melastoma candidum</name>
    <dbReference type="NCBI Taxonomy" id="119954"/>
    <lineage>
        <taxon>Eukaryota</taxon>
        <taxon>Viridiplantae</taxon>
        <taxon>Streptophyta</taxon>
        <taxon>Embryophyta</taxon>
        <taxon>Tracheophyta</taxon>
        <taxon>Spermatophyta</taxon>
        <taxon>Magnoliopsida</taxon>
        <taxon>eudicotyledons</taxon>
        <taxon>Gunneridae</taxon>
        <taxon>Pentapetalae</taxon>
        <taxon>rosids</taxon>
        <taxon>malvids</taxon>
        <taxon>Myrtales</taxon>
        <taxon>Melastomataceae</taxon>
        <taxon>Melastomatoideae</taxon>
        <taxon>Melastomateae</taxon>
        <taxon>Melastoma</taxon>
    </lineage>
</organism>
<evidence type="ECO:0000313" key="2">
    <source>
        <dbReference type="Proteomes" id="UP001057402"/>
    </source>
</evidence>
<accession>A0ACB9QJX3</accession>
<keyword evidence="2" id="KW-1185">Reference proteome</keyword>
<sequence>MTPSPVASSSYEESGGERRRKYRGVRQRPWGKWAAEIRDPQKAARVWLGTFETAEAAARAYDEAALRFRGNRAKLNFPENVGVYSASAAHGVPTSAPDQMIPQPLPSLATAPFNVQHPAQGSSSDNATELWEEYSRFLPAQPPATFPEQILSFSSPYPSSSTTMTAGATTYQSSSPSPLSLPSHSFPPTSTSAPEYRVVTTATASASASTHSQHSSLHHPSGGVVGRGGRGGFRQHRGQPNPDGST</sequence>
<proteinExistence type="predicted"/>
<name>A0ACB9QJX3_9MYRT</name>
<dbReference type="Proteomes" id="UP001057402">
    <property type="component" value="Chromosome 6"/>
</dbReference>
<evidence type="ECO:0000313" key="1">
    <source>
        <dbReference type="EMBL" id="KAI4366836.1"/>
    </source>
</evidence>
<comment type="caution">
    <text evidence="1">The sequence shown here is derived from an EMBL/GenBank/DDBJ whole genome shotgun (WGS) entry which is preliminary data.</text>
</comment>
<dbReference type="EMBL" id="CM042885">
    <property type="protein sequence ID" value="KAI4366836.1"/>
    <property type="molecule type" value="Genomic_DNA"/>
</dbReference>